<sequence>MKCLLVMAHPLPDSLAASLASHVHDSLKASGHEVEIEDLYKNAFAPALSASERSSYYTAAYAGAGVAAEIERLRDAEAIVLVFPTWWFGFPAMLKGWFDRVWAPGIAYDHAQDLGAITPRLTGLRRVLVVTTLGSPSWVDRWIMRRPVRRILKTAILGTCAAQCKMQMLSLYQSERVTPKRVARFRQSITRALASW</sequence>
<feature type="domain" description="Flavodoxin-like fold" evidence="3">
    <location>
        <begin position="1"/>
        <end position="176"/>
    </location>
</feature>
<comment type="similarity">
    <text evidence="1">Belongs to the NAD(P)H dehydrogenase (quinone) family.</text>
</comment>
<dbReference type="OrthoDB" id="9798454at2"/>
<dbReference type="Pfam" id="PF02525">
    <property type="entry name" value="Flavodoxin_2"/>
    <property type="match status" value="1"/>
</dbReference>
<evidence type="ECO:0000313" key="4">
    <source>
        <dbReference type="EMBL" id="RDD82796.1"/>
    </source>
</evidence>
<evidence type="ECO:0000313" key="5">
    <source>
        <dbReference type="Proteomes" id="UP000253782"/>
    </source>
</evidence>
<protein>
    <submittedName>
        <fullName evidence="4">Flavodoxin family protein</fullName>
    </submittedName>
</protein>
<dbReference type="SUPFAM" id="SSF52218">
    <property type="entry name" value="Flavoproteins"/>
    <property type="match status" value="1"/>
</dbReference>
<dbReference type="EMBL" id="QQAH01000003">
    <property type="protein sequence ID" value="RDD82796.1"/>
    <property type="molecule type" value="Genomic_DNA"/>
</dbReference>
<dbReference type="InterPro" id="IPR029039">
    <property type="entry name" value="Flavoprotein-like_sf"/>
</dbReference>
<dbReference type="Gene3D" id="3.40.50.360">
    <property type="match status" value="1"/>
</dbReference>
<dbReference type="RefSeq" id="WP_114844311.1">
    <property type="nucleotide sequence ID" value="NZ_JBHSPE010000001.1"/>
</dbReference>
<organism evidence="4 5">
    <name type="scientific">Dyella tabacisoli</name>
    <dbReference type="NCBI Taxonomy" id="2282381"/>
    <lineage>
        <taxon>Bacteria</taxon>
        <taxon>Pseudomonadati</taxon>
        <taxon>Pseudomonadota</taxon>
        <taxon>Gammaproteobacteria</taxon>
        <taxon>Lysobacterales</taxon>
        <taxon>Rhodanobacteraceae</taxon>
        <taxon>Dyella</taxon>
    </lineage>
</organism>
<accession>A0A369UQ75</accession>
<evidence type="ECO:0000256" key="2">
    <source>
        <dbReference type="ARBA" id="ARBA00023002"/>
    </source>
</evidence>
<gene>
    <name evidence="4" type="ORF">DVJ77_04570</name>
</gene>
<comment type="caution">
    <text evidence="4">The sequence shown here is derived from an EMBL/GenBank/DDBJ whole genome shotgun (WGS) entry which is preliminary data.</text>
</comment>
<keyword evidence="5" id="KW-1185">Reference proteome</keyword>
<dbReference type="Proteomes" id="UP000253782">
    <property type="component" value="Unassembled WGS sequence"/>
</dbReference>
<dbReference type="GO" id="GO:0005829">
    <property type="term" value="C:cytosol"/>
    <property type="evidence" value="ECO:0007669"/>
    <property type="project" value="TreeGrafter"/>
</dbReference>
<dbReference type="AlphaFoldDB" id="A0A369UQ75"/>
<dbReference type="GO" id="GO:0003955">
    <property type="term" value="F:NAD(P)H dehydrogenase (quinone) activity"/>
    <property type="evidence" value="ECO:0007669"/>
    <property type="project" value="TreeGrafter"/>
</dbReference>
<evidence type="ECO:0000256" key="1">
    <source>
        <dbReference type="ARBA" id="ARBA00006252"/>
    </source>
</evidence>
<dbReference type="InterPro" id="IPR051545">
    <property type="entry name" value="NAD(P)H_dehydrogenase_qn"/>
</dbReference>
<reference evidence="4 5" key="1">
    <citation type="submission" date="2018-07" db="EMBL/GenBank/DDBJ databases">
        <title>Dyella tabacisoli L4-6T, whole genome shotgun sequence.</title>
        <authorList>
            <person name="Zhou X.-K."/>
            <person name="Li W.-J."/>
            <person name="Duan Y.-Q."/>
        </authorList>
    </citation>
    <scope>NUCLEOTIDE SEQUENCE [LARGE SCALE GENOMIC DNA]</scope>
    <source>
        <strain evidence="4 5">L4-6</strain>
    </source>
</reference>
<name>A0A369UQ75_9GAMM</name>
<keyword evidence="2" id="KW-0560">Oxidoreductase</keyword>
<dbReference type="InterPro" id="IPR003680">
    <property type="entry name" value="Flavodoxin_fold"/>
</dbReference>
<dbReference type="PANTHER" id="PTHR10204:SF34">
    <property type="entry name" value="NAD(P)H DEHYDROGENASE [QUINONE] 1 ISOFORM 1"/>
    <property type="match status" value="1"/>
</dbReference>
<proteinExistence type="inferred from homology"/>
<dbReference type="PANTHER" id="PTHR10204">
    <property type="entry name" value="NAD P H OXIDOREDUCTASE-RELATED"/>
    <property type="match status" value="1"/>
</dbReference>
<evidence type="ECO:0000259" key="3">
    <source>
        <dbReference type="Pfam" id="PF02525"/>
    </source>
</evidence>